<dbReference type="InterPro" id="IPR019343">
    <property type="entry name" value="PPP1R21_N"/>
</dbReference>
<organism evidence="3">
    <name type="scientific">Heliothis virescens</name>
    <name type="common">Tobacco budworm moth</name>
    <dbReference type="NCBI Taxonomy" id="7102"/>
    <lineage>
        <taxon>Eukaryota</taxon>
        <taxon>Metazoa</taxon>
        <taxon>Ecdysozoa</taxon>
        <taxon>Arthropoda</taxon>
        <taxon>Hexapoda</taxon>
        <taxon>Insecta</taxon>
        <taxon>Pterygota</taxon>
        <taxon>Neoptera</taxon>
        <taxon>Endopterygota</taxon>
        <taxon>Lepidoptera</taxon>
        <taxon>Glossata</taxon>
        <taxon>Ditrysia</taxon>
        <taxon>Noctuoidea</taxon>
        <taxon>Noctuidae</taxon>
        <taxon>Heliothinae</taxon>
        <taxon>Heliothis</taxon>
    </lineage>
</organism>
<dbReference type="GO" id="GO:0005769">
    <property type="term" value="C:early endosome"/>
    <property type="evidence" value="ECO:0007669"/>
    <property type="project" value="TreeGrafter"/>
</dbReference>
<feature type="coiled-coil region" evidence="1">
    <location>
        <begin position="62"/>
        <end position="89"/>
    </location>
</feature>
<dbReference type="GO" id="GO:0016020">
    <property type="term" value="C:membrane"/>
    <property type="evidence" value="ECO:0007669"/>
    <property type="project" value="TreeGrafter"/>
</dbReference>
<dbReference type="InterPro" id="IPR049372">
    <property type="entry name" value="PPP1R21_C"/>
</dbReference>
<dbReference type="InterPro" id="IPR040024">
    <property type="entry name" value="PPP1R21"/>
</dbReference>
<feature type="coiled-coil region" evidence="1">
    <location>
        <begin position="485"/>
        <end position="512"/>
    </location>
</feature>
<name>A0A2A4IU10_HELVI</name>
<evidence type="ECO:0000259" key="2">
    <source>
        <dbReference type="SMART" id="SM01254"/>
    </source>
</evidence>
<keyword evidence="1" id="KW-0175">Coiled coil</keyword>
<dbReference type="EMBL" id="NWSH01007896">
    <property type="protein sequence ID" value="PCG62764.1"/>
    <property type="molecule type" value="Genomic_DNA"/>
</dbReference>
<dbReference type="SMART" id="SM01254">
    <property type="entry name" value="KLRAQ"/>
    <property type="match status" value="1"/>
</dbReference>
<feature type="coiled-coil region" evidence="1">
    <location>
        <begin position="398"/>
        <end position="425"/>
    </location>
</feature>
<gene>
    <name evidence="3" type="ORF">B5V51_13702</name>
</gene>
<comment type="caution">
    <text evidence="3">The sequence shown here is derived from an EMBL/GenBank/DDBJ whole genome shotgun (WGS) entry which is preliminary data.</text>
</comment>
<dbReference type="PANTHER" id="PTHR21448:SF0">
    <property type="entry name" value="PROTEIN PHOSPHATASE 1 REGULATORY SUBUNIT 21"/>
    <property type="match status" value="1"/>
</dbReference>
<dbReference type="Pfam" id="PF21636">
    <property type="entry name" value="PPP1R21_C"/>
    <property type="match status" value="1"/>
</dbReference>
<sequence length="592" mass="66940">MEGLPSGDIQAKYQKLAAEYSKLRVHVKVLKKGVLDEQAKSNELRDTLKEKEKCLRKGELEIDSLTFRNQQLTRRVSVLQDELDALQLKLTKKSKSKGDDKQPAASSAGALDSGLLQEELQKKIIENAQFASQLSDKIFEISQLRASLDDYQRHISESDSKYKCEIAKLKNKNQELQYSLEEAQRERIGGTPSKIHLATSSQAASCNGDFLSEGGSLVGSEDALSSVDDLNVTEQISMKAHSLDQLKLTKKSKSKGDDKQPAASSAGALDSGLLQEELQKKIIENAQFASQLSDKIFEISQLRASLDDYQRHISESDSKYKCEIAKLKNKNQELQYSLEEAQRERIGGTPSKIHLATSSQAASCNGDFLSEGGSLVGSEDALSSVDDLNVTEQISMKAHSLDQENQKLKMEFEMLRMENESLKLEVAKYVSASQKRRGDGHDSGDFNTFGETSVDAEGRVTGLLGSLQVPFILDHEIEMREERMKTYFRNKISELKTEREELKSKTEHYVKECEMLRLRFEEMERDKQIDEYTLSEKHNTISRLEEELHSTSHNYEEQMSVLTEHVAGLNEQLTRQHDEIQQLKHTLHNRRK</sequence>
<dbReference type="Pfam" id="PF10205">
    <property type="entry name" value="KLRAQ"/>
    <property type="match status" value="1"/>
</dbReference>
<evidence type="ECO:0000256" key="1">
    <source>
        <dbReference type="SAM" id="Coils"/>
    </source>
</evidence>
<protein>
    <recommendedName>
        <fullName evidence="2">Protein phosphatase 1 regulatory subunit 21 N-terminal domain-containing protein</fullName>
    </recommendedName>
</protein>
<reference evidence="3" key="1">
    <citation type="submission" date="2017-09" db="EMBL/GenBank/DDBJ databases">
        <title>Contemporary evolution of a Lepidopteran species, Heliothis virescens, in response to modern agricultural practices.</title>
        <authorList>
            <person name="Fritz M.L."/>
            <person name="Deyonke A.M."/>
            <person name="Papanicolaou A."/>
            <person name="Micinski S."/>
            <person name="Westbrook J."/>
            <person name="Gould F."/>
        </authorList>
    </citation>
    <scope>NUCLEOTIDE SEQUENCE [LARGE SCALE GENOMIC DNA]</scope>
    <source>
        <strain evidence="3">HvINT-</strain>
        <tissue evidence="3">Whole body</tissue>
    </source>
</reference>
<dbReference type="STRING" id="7102.A0A2A4IU10"/>
<dbReference type="AlphaFoldDB" id="A0A2A4IU10"/>
<proteinExistence type="predicted"/>
<feature type="domain" description="Protein phosphatase 1 regulatory subunit 21 N-terminal" evidence="2">
    <location>
        <begin position="14"/>
        <end position="120"/>
    </location>
</feature>
<evidence type="ECO:0000313" key="3">
    <source>
        <dbReference type="EMBL" id="PCG62764.1"/>
    </source>
</evidence>
<accession>A0A2A4IU10</accession>
<dbReference type="PANTHER" id="PTHR21448">
    <property type="entry name" value="SMOOTH MUSCLE MYOSIN HEAVY CHAIN-RELATED"/>
    <property type="match status" value="1"/>
</dbReference>